<dbReference type="EMBL" id="CP001684">
    <property type="protein sequence ID" value="ACV21541.1"/>
    <property type="molecule type" value="Genomic_DNA"/>
</dbReference>
<dbReference type="SUPFAM" id="SSF52317">
    <property type="entry name" value="Class I glutamine amidotransferase-like"/>
    <property type="match status" value="1"/>
</dbReference>
<dbReference type="PANTHER" id="PTHR43235:SF1">
    <property type="entry name" value="GLUTAMINE AMIDOTRANSFERASE PB2B2.05-RELATED"/>
    <property type="match status" value="1"/>
</dbReference>
<keyword evidence="3" id="KW-1185">Reference proteome</keyword>
<dbReference type="Proteomes" id="UP000002026">
    <property type="component" value="Chromosome"/>
</dbReference>
<dbReference type="RefSeq" id="WP_012797646.1">
    <property type="nucleotide sequence ID" value="NC_013165.1"/>
</dbReference>
<dbReference type="CDD" id="cd01745">
    <property type="entry name" value="GATase1_2"/>
    <property type="match status" value="1"/>
</dbReference>
<dbReference type="InterPro" id="IPR011697">
    <property type="entry name" value="Peptidase_C26"/>
</dbReference>
<reference evidence="2 3" key="1">
    <citation type="journal article" date="2009" name="Stand. Genomic Sci.">
        <title>Complete genome sequence of Slackia heliotrinireducens type strain (RHS 1).</title>
        <authorList>
            <person name="Pukall R."/>
            <person name="Lapidus A."/>
            <person name="Nolan M."/>
            <person name="Copeland A."/>
            <person name="Glavina Del Rio T."/>
            <person name="Lucas S."/>
            <person name="Chen F."/>
            <person name="Tice H."/>
            <person name="Cheng J.F."/>
            <person name="Chertkov O."/>
            <person name="Bruce D."/>
            <person name="Goodwin L."/>
            <person name="Kuske C."/>
            <person name="Brettin T."/>
            <person name="Detter J.C."/>
            <person name="Han C."/>
            <person name="Pitluck S."/>
            <person name="Pati A."/>
            <person name="Mavrommatis K."/>
            <person name="Ivanova N."/>
            <person name="Ovchinnikova G."/>
            <person name="Chen A."/>
            <person name="Palaniappan K."/>
            <person name="Schneider S."/>
            <person name="Rohde M."/>
            <person name="Chain P."/>
            <person name="D'haeseleer P."/>
            <person name="Goker M."/>
            <person name="Bristow J."/>
            <person name="Eisen J.A."/>
            <person name="Markowitz V."/>
            <person name="Kyrpides N.C."/>
            <person name="Klenk H.P."/>
            <person name="Hugenholtz P."/>
        </authorList>
    </citation>
    <scope>NUCLEOTIDE SEQUENCE [LARGE SCALE GENOMIC DNA]</scope>
    <source>
        <strain evidence="3">ATCC 29202 / DSM 20476 / NCTC 11029 / RHS 1</strain>
    </source>
</reference>
<sequence>MGEVHDRPIIGIVPTQDLAAGRIEIRDEYLDAIVMAGGTPLVLPLTEDTGVYETLFPLVDGFVLSGGHDIDPARYGGDASNDKLGELTPMRDAVEYLVLSYAYKYDVPTLGICRGMQMMNVFFGGTLYIDLADQFDGPQGITQDMLKHQQTIDYSEPSHFVDIVQSSKLGNLLQTGRITTNSMHHQGVCVLAPLLNPVAFGPDGLVEAIEVKDRSFMMGVQWHPEFFAGAKKMGCIFASLVDEAGLSAIRQQNGRKPLPIVPPEARAGAWPEVGRRSEG</sequence>
<name>C7N320_SLAHD</name>
<accession>C7N320</accession>
<dbReference type="InterPro" id="IPR044668">
    <property type="entry name" value="PuuD-like"/>
</dbReference>
<feature type="region of interest" description="Disordered" evidence="1">
    <location>
        <begin position="257"/>
        <end position="279"/>
    </location>
</feature>
<dbReference type="GO" id="GO:0005829">
    <property type="term" value="C:cytosol"/>
    <property type="evidence" value="ECO:0007669"/>
    <property type="project" value="TreeGrafter"/>
</dbReference>
<dbReference type="STRING" id="471855.Shel_04810"/>
<protein>
    <submittedName>
        <fullName evidence="2">Predicted glutamine amidotransferase</fullName>
    </submittedName>
</protein>
<organism evidence="2 3">
    <name type="scientific">Slackia heliotrinireducens (strain ATCC 29202 / DSM 20476 / NCTC 11029 / RHS 1)</name>
    <name type="common">Peptococcus heliotrinreducens</name>
    <dbReference type="NCBI Taxonomy" id="471855"/>
    <lineage>
        <taxon>Bacteria</taxon>
        <taxon>Bacillati</taxon>
        <taxon>Actinomycetota</taxon>
        <taxon>Coriobacteriia</taxon>
        <taxon>Eggerthellales</taxon>
        <taxon>Eggerthellaceae</taxon>
        <taxon>Slackia</taxon>
    </lineage>
</organism>
<keyword evidence="2" id="KW-0808">Transferase</keyword>
<dbReference type="AlphaFoldDB" id="C7N320"/>
<gene>
    <name evidence="2" type="ordered locus">Shel_04810</name>
</gene>
<dbReference type="GO" id="GO:0016740">
    <property type="term" value="F:transferase activity"/>
    <property type="evidence" value="ECO:0007669"/>
    <property type="project" value="UniProtKB-KW"/>
</dbReference>
<evidence type="ECO:0000313" key="2">
    <source>
        <dbReference type="EMBL" id="ACV21541.1"/>
    </source>
</evidence>
<dbReference type="eggNOG" id="COG2071">
    <property type="taxonomic scope" value="Bacteria"/>
</dbReference>
<dbReference type="Gene3D" id="3.40.50.880">
    <property type="match status" value="1"/>
</dbReference>
<proteinExistence type="predicted"/>
<dbReference type="InterPro" id="IPR029062">
    <property type="entry name" value="Class_I_gatase-like"/>
</dbReference>
<evidence type="ECO:0000313" key="3">
    <source>
        <dbReference type="Proteomes" id="UP000002026"/>
    </source>
</evidence>
<dbReference type="GO" id="GO:0016811">
    <property type="term" value="F:hydrolase activity, acting on carbon-nitrogen (but not peptide) bonds, in linear amides"/>
    <property type="evidence" value="ECO:0007669"/>
    <property type="project" value="InterPro"/>
</dbReference>
<dbReference type="PROSITE" id="PS51273">
    <property type="entry name" value="GATASE_TYPE_1"/>
    <property type="match status" value="1"/>
</dbReference>
<dbReference type="HOGENOM" id="CLU_030756_2_0_11"/>
<dbReference type="Pfam" id="PF07722">
    <property type="entry name" value="Peptidase_C26"/>
    <property type="match status" value="1"/>
</dbReference>
<dbReference type="KEGG" id="shi:Shel_04810"/>
<keyword evidence="2" id="KW-0315">Glutamine amidotransferase</keyword>
<dbReference type="PANTHER" id="PTHR43235">
    <property type="entry name" value="GLUTAMINE AMIDOTRANSFERASE PB2B2.05-RELATED"/>
    <property type="match status" value="1"/>
</dbReference>
<evidence type="ECO:0000256" key="1">
    <source>
        <dbReference type="SAM" id="MobiDB-lite"/>
    </source>
</evidence>